<organism evidence="2 3">
    <name type="scientific">Hyphomonas polymorpha PS728</name>
    <dbReference type="NCBI Taxonomy" id="1280954"/>
    <lineage>
        <taxon>Bacteria</taxon>
        <taxon>Pseudomonadati</taxon>
        <taxon>Pseudomonadota</taxon>
        <taxon>Alphaproteobacteria</taxon>
        <taxon>Hyphomonadales</taxon>
        <taxon>Hyphomonadaceae</taxon>
        <taxon>Hyphomonas</taxon>
    </lineage>
</organism>
<dbReference type="PATRIC" id="fig|1280954.3.peg.3294"/>
<proteinExistence type="predicted"/>
<dbReference type="eggNOG" id="COG4103">
    <property type="taxonomic scope" value="Bacteria"/>
</dbReference>
<evidence type="ECO:0000313" key="2">
    <source>
        <dbReference type="EMBL" id="KCZ97157.1"/>
    </source>
</evidence>
<gene>
    <name evidence="2" type="ORF">HPO_16320</name>
</gene>
<keyword evidence="3" id="KW-1185">Reference proteome</keyword>
<dbReference type="AlphaFoldDB" id="A0A062VAF2"/>
<protein>
    <recommendedName>
        <fullName evidence="1">Co-chaperone DjlA N-terminal domain-containing protein</fullName>
    </recommendedName>
</protein>
<dbReference type="InterPro" id="IPR029024">
    <property type="entry name" value="TerB-like"/>
</dbReference>
<accession>A0A062VAF2</accession>
<comment type="caution">
    <text evidence="2">The sequence shown here is derived from an EMBL/GenBank/DDBJ whole genome shotgun (WGS) entry which is preliminary data.</text>
</comment>
<evidence type="ECO:0000313" key="3">
    <source>
        <dbReference type="Proteomes" id="UP000027100"/>
    </source>
</evidence>
<dbReference type="Pfam" id="PF05099">
    <property type="entry name" value="TerB"/>
    <property type="match status" value="1"/>
</dbReference>
<dbReference type="SUPFAM" id="SSF158682">
    <property type="entry name" value="TerB-like"/>
    <property type="match status" value="1"/>
</dbReference>
<name>A0A062VAF2_9PROT</name>
<reference evidence="2 3" key="1">
    <citation type="journal article" date="2014" name="Antonie Van Leeuwenhoek">
        <title>Hyphomonas beringensis sp. nov. and Hyphomonas chukchiensis sp. nov., isolated from surface seawater of the Bering Sea and Chukchi Sea.</title>
        <authorList>
            <person name="Li C."/>
            <person name="Lai Q."/>
            <person name="Li G."/>
            <person name="Dong C."/>
            <person name="Wang J."/>
            <person name="Liao Y."/>
            <person name="Shao Z."/>
        </authorList>
    </citation>
    <scope>NUCLEOTIDE SEQUENCE [LARGE SCALE GENOMIC DNA]</scope>
    <source>
        <strain evidence="2 3">PS728</strain>
    </source>
</reference>
<dbReference type="Gene3D" id="1.10.3680.10">
    <property type="entry name" value="TerB-like"/>
    <property type="match status" value="1"/>
</dbReference>
<dbReference type="STRING" id="1280954.HPO_16320"/>
<dbReference type="CDD" id="cd07313">
    <property type="entry name" value="terB_like_2"/>
    <property type="match status" value="1"/>
</dbReference>
<sequence>MMDRIKRLLTPKTPAEQSMPPYVAVTALLVEAALVDGVYVNIESDMIAEILVEAFEFEADKADALLSEAEALAEEAVGSHQFTKHAKKLPAAERVKVVEAIYRVILADGERSDLEDAYVRHVAGLLHVDDVQRAEARRRAEARTSGAV</sequence>
<feature type="domain" description="Co-chaperone DjlA N-terminal" evidence="1">
    <location>
        <begin position="23"/>
        <end position="137"/>
    </location>
</feature>
<dbReference type="Proteomes" id="UP000027100">
    <property type="component" value="Unassembled WGS sequence"/>
</dbReference>
<dbReference type="InterPro" id="IPR007791">
    <property type="entry name" value="DjlA_N"/>
</dbReference>
<dbReference type="RefSeq" id="WP_035601168.1">
    <property type="nucleotide sequence ID" value="NZ_ARYM01000024.1"/>
</dbReference>
<dbReference type="OrthoDB" id="5402150at2"/>
<evidence type="ECO:0000259" key="1">
    <source>
        <dbReference type="Pfam" id="PF05099"/>
    </source>
</evidence>
<dbReference type="EMBL" id="ARYM01000024">
    <property type="protein sequence ID" value="KCZ97157.1"/>
    <property type="molecule type" value="Genomic_DNA"/>
</dbReference>